<proteinExistence type="predicted"/>
<keyword evidence="2" id="KW-1185">Reference proteome</keyword>
<dbReference type="NCBIfam" id="NF047389">
    <property type="entry name" value="ATPase_Sll1717"/>
    <property type="match status" value="1"/>
</dbReference>
<dbReference type="RefSeq" id="WP_221250617.1">
    <property type="nucleotide sequence ID" value="NZ_AP024355.1"/>
</dbReference>
<accession>A0ABM8HLW2</accession>
<sequence length="485" mass="55284">MPMTVSLSSLSTFGDVSAEEDAVLEYFVTTDAVQKLEQNEVFIILGRKGAGKTALVRHFTESGHRSLSKPLNLRGYPWNLHSERVDRGASEIEAYVSSWRYLIAIEFASLVLSKSERPQYQEVINLTNFMNENYGGPHPKLSDILRPRRIKLSKFSFAPSVLGNALGGVDLERGRGDLQLGLELNALSEAILSSARAIAENESLGPLMLHFDELDQGLAEFDENRSRMIIGLILAARQIRREMRESTVQFSPIIYLRTDLWDDLEFSDKNKISQGLALKVEWTSQSLNELVNLRLSARLGRDVSWEDVSTDDLMRGSQTKWNHILARSFLRPRDIIAFLNAALHFAKIRDEDPCIFTNPDIVDARERYSSYLKLELDDEILPHWPNWEEALQACSAISTITFDRSEFDSEYSRRKTKGNTIDSEEALQTLYKFSVIGYERRSGYGGSSWAFQYTDPEVGYDNSANRFKVHLGLKEYAKLRETRQQ</sequence>
<evidence type="ECO:0000313" key="2">
    <source>
        <dbReference type="Proteomes" id="UP001319827"/>
    </source>
</evidence>
<evidence type="ECO:0000313" key="1">
    <source>
        <dbReference type="EMBL" id="BCR03141.1"/>
    </source>
</evidence>
<reference evidence="1 2" key="1">
    <citation type="journal article" date="2016" name="C (Basel)">
        <title>Selective Growth of and Electricity Production by Marine Exoelectrogenic Bacteria in Self-Aggregated Hydrogel of Microbially Reduced Graphene Oxide.</title>
        <authorList>
            <person name="Yoshida N."/>
            <person name="Goto Y."/>
            <person name="Miyata Y."/>
        </authorList>
    </citation>
    <scope>NUCLEOTIDE SEQUENCE [LARGE SCALE GENOMIC DNA]</scope>
    <source>
        <strain evidence="1 2">NIT-T3</strain>
    </source>
</reference>
<dbReference type="Proteomes" id="UP001319827">
    <property type="component" value="Chromosome"/>
</dbReference>
<gene>
    <name evidence="1" type="ORF">DESUT3_02100</name>
</gene>
<organism evidence="1 2">
    <name type="scientific">Desulfuromonas versatilis</name>
    <dbReference type="NCBI Taxonomy" id="2802975"/>
    <lineage>
        <taxon>Bacteria</taxon>
        <taxon>Pseudomonadati</taxon>
        <taxon>Thermodesulfobacteriota</taxon>
        <taxon>Desulfuromonadia</taxon>
        <taxon>Desulfuromonadales</taxon>
        <taxon>Desulfuromonadaceae</taxon>
        <taxon>Desulfuromonas</taxon>
    </lineage>
</organism>
<dbReference type="InterPro" id="IPR059206">
    <property type="entry name" value="Sll1717-like"/>
</dbReference>
<dbReference type="EMBL" id="AP024355">
    <property type="protein sequence ID" value="BCR03141.1"/>
    <property type="molecule type" value="Genomic_DNA"/>
</dbReference>
<reference evidence="1 2" key="2">
    <citation type="journal article" date="2021" name="Int. J. Syst. Evol. Microbiol.">
        <title>Isolation and Polyphasic Characterization of Desulfuromonas versatilis sp. Nov., an Electrogenic Bacteria Capable of Versatile Metabolism Isolated from a Graphene Oxide-Reducing Enrichment Culture.</title>
        <authorList>
            <person name="Xie L."/>
            <person name="Yoshida N."/>
            <person name="Ishii S."/>
            <person name="Meng L."/>
        </authorList>
    </citation>
    <scope>NUCLEOTIDE SEQUENCE [LARGE SCALE GENOMIC DNA]</scope>
    <source>
        <strain evidence="1 2">NIT-T3</strain>
    </source>
</reference>
<evidence type="ECO:0008006" key="3">
    <source>
        <dbReference type="Google" id="ProtNLM"/>
    </source>
</evidence>
<protein>
    <recommendedName>
        <fullName evidence="3">ATPase</fullName>
    </recommendedName>
</protein>
<name>A0ABM8HLW2_9BACT</name>